<dbReference type="FunCoup" id="A0A0G4GQN8">
    <property type="interactions" value="250"/>
</dbReference>
<dbReference type="InParanoid" id="A0A0G4GQN8"/>
<keyword evidence="4" id="KW-1185">Reference proteome</keyword>
<dbReference type="PROSITE" id="PS50127">
    <property type="entry name" value="UBC_2"/>
    <property type="match status" value="1"/>
</dbReference>
<dbReference type="VEuPathDB" id="CryptoDB:Vbra_22371"/>
<dbReference type="SMART" id="SM00212">
    <property type="entry name" value="UBCc"/>
    <property type="match status" value="1"/>
</dbReference>
<proteinExistence type="predicted"/>
<feature type="domain" description="UBC core" evidence="2">
    <location>
        <begin position="63"/>
        <end position="206"/>
    </location>
</feature>
<organism evidence="3 4">
    <name type="scientific">Vitrella brassicaformis (strain CCMP3155)</name>
    <dbReference type="NCBI Taxonomy" id="1169540"/>
    <lineage>
        <taxon>Eukaryota</taxon>
        <taxon>Sar</taxon>
        <taxon>Alveolata</taxon>
        <taxon>Colpodellida</taxon>
        <taxon>Vitrellaceae</taxon>
        <taxon>Vitrella</taxon>
    </lineage>
</organism>
<evidence type="ECO:0000313" key="4">
    <source>
        <dbReference type="Proteomes" id="UP000041254"/>
    </source>
</evidence>
<dbReference type="PhylomeDB" id="A0A0G4GQN8"/>
<evidence type="ECO:0000259" key="2">
    <source>
        <dbReference type="PROSITE" id="PS50127"/>
    </source>
</evidence>
<dbReference type="OMA" id="DARYLYH"/>
<dbReference type="Pfam" id="PF00179">
    <property type="entry name" value="UQ_con"/>
    <property type="match status" value="1"/>
</dbReference>
<dbReference type="EMBL" id="CDMY01000762">
    <property type="protein sequence ID" value="CEM32784.1"/>
    <property type="molecule type" value="Genomic_DNA"/>
</dbReference>
<dbReference type="PANTHER" id="PTHR24067">
    <property type="entry name" value="UBIQUITIN-CONJUGATING ENZYME E2"/>
    <property type="match status" value="1"/>
</dbReference>
<evidence type="ECO:0000313" key="3">
    <source>
        <dbReference type="EMBL" id="CEM32784.1"/>
    </source>
</evidence>
<dbReference type="InterPro" id="IPR000608">
    <property type="entry name" value="UBC"/>
</dbReference>
<gene>
    <name evidence="3" type="ORF">Vbra_22371</name>
</gene>
<sequence>MLVTAFCSLIALACGLQTEDRSSRLLNAAALRVANVPSSAAKRRSSVRGAAKDHLRRSFRPGHVNYRIQKELKDFLTTPPDHCEIAVGSNIRVWIITLTGVEGTLYEGEKYRLKIVFPPEYPLKPPIIYFLQPTPRHPHVYSNGDICLNLLGTDWKPTLTVASVALSILSMLSSAKEKKLPLDNASHADLKAGGQQHNWMYHDDKC</sequence>
<feature type="chain" id="PRO_5012881526" description="UBC core domain-containing protein" evidence="1">
    <location>
        <begin position="16"/>
        <end position="206"/>
    </location>
</feature>
<evidence type="ECO:0000256" key="1">
    <source>
        <dbReference type="SAM" id="SignalP"/>
    </source>
</evidence>
<dbReference type="Gene3D" id="3.10.110.10">
    <property type="entry name" value="Ubiquitin Conjugating Enzyme"/>
    <property type="match status" value="1"/>
</dbReference>
<dbReference type="STRING" id="1169540.A0A0G4GQN8"/>
<dbReference type="InterPro" id="IPR050113">
    <property type="entry name" value="Ub_conjugating_enzyme"/>
</dbReference>
<feature type="signal peptide" evidence="1">
    <location>
        <begin position="1"/>
        <end position="15"/>
    </location>
</feature>
<dbReference type="InterPro" id="IPR016135">
    <property type="entry name" value="UBQ-conjugating_enzyme/RWD"/>
</dbReference>
<protein>
    <recommendedName>
        <fullName evidence="2">UBC core domain-containing protein</fullName>
    </recommendedName>
</protein>
<dbReference type="CDD" id="cd23808">
    <property type="entry name" value="UBCc_UBE2W"/>
    <property type="match status" value="1"/>
</dbReference>
<accession>A0A0G4GQN8</accession>
<keyword evidence="1" id="KW-0732">Signal</keyword>
<dbReference type="Proteomes" id="UP000041254">
    <property type="component" value="Unassembled WGS sequence"/>
</dbReference>
<reference evidence="3 4" key="1">
    <citation type="submission" date="2014-11" db="EMBL/GenBank/DDBJ databases">
        <authorList>
            <person name="Zhu J."/>
            <person name="Qi W."/>
            <person name="Song R."/>
        </authorList>
    </citation>
    <scope>NUCLEOTIDE SEQUENCE [LARGE SCALE GENOMIC DNA]</scope>
</reference>
<dbReference type="OrthoDB" id="1158011at2759"/>
<dbReference type="SUPFAM" id="SSF54495">
    <property type="entry name" value="UBC-like"/>
    <property type="match status" value="1"/>
</dbReference>
<name>A0A0G4GQN8_VITBC</name>
<dbReference type="AlphaFoldDB" id="A0A0G4GQN8"/>